<dbReference type="AlphaFoldDB" id="Q5AT55"/>
<dbReference type="EMBL" id="BN001305">
    <property type="protein sequence ID" value="CBF80727.1"/>
    <property type="molecule type" value="Genomic_DNA"/>
</dbReference>
<dbReference type="HOGENOM" id="CLU_019845_0_0_1"/>
<dbReference type="PRINTS" id="PR00368">
    <property type="entry name" value="FADPNR"/>
</dbReference>
<feature type="domain" description="FAD/NAD(P)-binding" evidence="1">
    <location>
        <begin position="45"/>
        <end position="355"/>
    </location>
</feature>
<dbReference type="KEGG" id="ani:ANIA_08525"/>
<organism evidence="2 3">
    <name type="scientific">Emericella nidulans (strain FGSC A4 / ATCC 38163 / CBS 112.46 / NRRL 194 / M139)</name>
    <name type="common">Aspergillus nidulans</name>
    <dbReference type="NCBI Taxonomy" id="227321"/>
    <lineage>
        <taxon>Eukaryota</taxon>
        <taxon>Fungi</taxon>
        <taxon>Dikarya</taxon>
        <taxon>Ascomycota</taxon>
        <taxon>Pezizomycotina</taxon>
        <taxon>Eurotiomycetes</taxon>
        <taxon>Eurotiomycetidae</taxon>
        <taxon>Eurotiales</taxon>
        <taxon>Aspergillaceae</taxon>
        <taxon>Aspergillus</taxon>
        <taxon>Aspergillus subgen. Nidulantes</taxon>
    </lineage>
</organism>
<name>Q5AT55_EMENI</name>
<dbReference type="PANTHER" id="PTHR43735:SF5">
    <property type="entry name" value="FAD_NAD(P)-BINDING DOMAIN-CONTAINING PROTEIN"/>
    <property type="match status" value="1"/>
</dbReference>
<proteinExistence type="predicted"/>
<dbReference type="GeneID" id="2868670"/>
<dbReference type="InParanoid" id="Q5AT55"/>
<dbReference type="GO" id="GO:0050660">
    <property type="term" value="F:flavin adenine dinucleotide binding"/>
    <property type="evidence" value="ECO:0000318"/>
    <property type="project" value="GO_Central"/>
</dbReference>
<dbReference type="GO" id="GO:0031966">
    <property type="term" value="C:mitochondrial membrane"/>
    <property type="evidence" value="ECO:0000318"/>
    <property type="project" value="GO_Central"/>
</dbReference>
<dbReference type="eggNOG" id="KOG1336">
    <property type="taxonomic scope" value="Eukaryota"/>
</dbReference>
<dbReference type="GO" id="GO:0110076">
    <property type="term" value="P:negative regulation of ferroptosis"/>
    <property type="evidence" value="ECO:0000318"/>
    <property type="project" value="GO_Central"/>
</dbReference>
<dbReference type="Proteomes" id="UP000000560">
    <property type="component" value="Chromosome V"/>
</dbReference>
<dbReference type="InterPro" id="IPR023753">
    <property type="entry name" value="FAD/NAD-binding_dom"/>
</dbReference>
<reference evidence="3" key="2">
    <citation type="journal article" date="2009" name="Fungal Genet. Biol.">
        <title>The 2008 update of the Aspergillus nidulans genome annotation: a community effort.</title>
        <authorList>
            <person name="Wortman J.R."/>
            <person name="Gilsenan J.M."/>
            <person name="Joardar V."/>
            <person name="Deegan J."/>
            <person name="Clutterbuck J."/>
            <person name="Andersen M.R."/>
            <person name="Archer D."/>
            <person name="Bencina M."/>
            <person name="Braus G."/>
            <person name="Coutinho P."/>
            <person name="von Dohren H."/>
            <person name="Doonan J."/>
            <person name="Driessen A.J."/>
            <person name="Durek P."/>
            <person name="Espeso E."/>
            <person name="Fekete E."/>
            <person name="Flipphi M."/>
            <person name="Estrada C.G."/>
            <person name="Geysens S."/>
            <person name="Goldman G."/>
            <person name="de Groot P.W."/>
            <person name="Hansen K."/>
            <person name="Harris S.D."/>
            <person name="Heinekamp T."/>
            <person name="Helmstaedt K."/>
            <person name="Henrissat B."/>
            <person name="Hofmann G."/>
            <person name="Homan T."/>
            <person name="Horio T."/>
            <person name="Horiuchi H."/>
            <person name="James S."/>
            <person name="Jones M."/>
            <person name="Karaffa L."/>
            <person name="Karanyi Z."/>
            <person name="Kato M."/>
            <person name="Keller N."/>
            <person name="Kelly D.E."/>
            <person name="Kiel J.A."/>
            <person name="Kim J.M."/>
            <person name="van der Klei I.J."/>
            <person name="Klis F.M."/>
            <person name="Kovalchuk A."/>
            <person name="Krasevec N."/>
            <person name="Kubicek C.P."/>
            <person name="Liu B."/>
            <person name="Maccabe A."/>
            <person name="Meyer V."/>
            <person name="Mirabito P."/>
            <person name="Miskei M."/>
            <person name="Mos M."/>
            <person name="Mullins J."/>
            <person name="Nelson D.R."/>
            <person name="Nielsen J."/>
            <person name="Oakley B.R."/>
            <person name="Osmani S.A."/>
            <person name="Pakula T."/>
            <person name="Paszewski A."/>
            <person name="Paulsen I."/>
            <person name="Pilsyk S."/>
            <person name="Pocsi I."/>
            <person name="Punt P.J."/>
            <person name="Ram A.F."/>
            <person name="Ren Q."/>
            <person name="Robellet X."/>
            <person name="Robson G."/>
            <person name="Seiboth B."/>
            <person name="van Solingen P."/>
            <person name="Specht T."/>
            <person name="Sun J."/>
            <person name="Taheri-Talesh N."/>
            <person name="Takeshita N."/>
            <person name="Ussery D."/>
            <person name="vanKuyk P.A."/>
            <person name="Visser H."/>
            <person name="van de Vondervoort P.J."/>
            <person name="de Vries R.P."/>
            <person name="Walton J."/>
            <person name="Xiang X."/>
            <person name="Xiong Y."/>
            <person name="Zeng A.P."/>
            <person name="Brandt B.W."/>
            <person name="Cornell M.J."/>
            <person name="van den Hondel C.A."/>
            <person name="Visser J."/>
            <person name="Oliver S.G."/>
            <person name="Turner G."/>
        </authorList>
    </citation>
    <scope>GENOME REANNOTATION</scope>
    <source>
        <strain evidence="3">FGSC A4 / ATCC 38163 / CBS 112.46 / NRRL 194 / M139</strain>
    </source>
</reference>
<keyword evidence="3" id="KW-1185">Reference proteome</keyword>
<dbReference type="SUPFAM" id="SSF51905">
    <property type="entry name" value="FAD/NAD(P)-binding domain"/>
    <property type="match status" value="1"/>
</dbReference>
<dbReference type="FunCoup" id="Q5AT55">
    <property type="interactions" value="373"/>
</dbReference>
<dbReference type="OMA" id="FDLVIPC"/>
<dbReference type="OrthoDB" id="202203at2759"/>
<dbReference type="RefSeq" id="XP_681794.1">
    <property type="nucleotide sequence ID" value="XM_676702.1"/>
</dbReference>
<dbReference type="GO" id="GO:0008637">
    <property type="term" value="P:apoptotic mitochondrial changes"/>
    <property type="evidence" value="ECO:0000318"/>
    <property type="project" value="GO_Central"/>
</dbReference>
<dbReference type="STRING" id="227321.Q5AT55"/>
<protein>
    <recommendedName>
        <fullName evidence="1">FAD/NAD(P)-binding domain-containing protein</fullName>
    </recommendedName>
</protein>
<reference evidence="3" key="1">
    <citation type="journal article" date="2005" name="Nature">
        <title>Sequencing of Aspergillus nidulans and comparative analysis with A. fumigatus and A. oryzae.</title>
        <authorList>
            <person name="Galagan J.E."/>
            <person name="Calvo S.E."/>
            <person name="Cuomo C."/>
            <person name="Ma L.J."/>
            <person name="Wortman J.R."/>
            <person name="Batzoglou S."/>
            <person name="Lee S.I."/>
            <person name="Basturkmen M."/>
            <person name="Spevak C.C."/>
            <person name="Clutterbuck J."/>
            <person name="Kapitonov V."/>
            <person name="Jurka J."/>
            <person name="Scazzocchio C."/>
            <person name="Farman M."/>
            <person name="Butler J."/>
            <person name="Purcell S."/>
            <person name="Harris S."/>
            <person name="Braus G.H."/>
            <person name="Draht O."/>
            <person name="Busch S."/>
            <person name="D'Enfert C."/>
            <person name="Bouchier C."/>
            <person name="Goldman G.H."/>
            <person name="Bell-Pedersen D."/>
            <person name="Griffiths-Jones S."/>
            <person name="Doonan J.H."/>
            <person name="Yu J."/>
            <person name="Vienken K."/>
            <person name="Pain A."/>
            <person name="Freitag M."/>
            <person name="Selker E.U."/>
            <person name="Archer D.B."/>
            <person name="Penalva M.A."/>
            <person name="Oakley B.R."/>
            <person name="Momany M."/>
            <person name="Tanaka T."/>
            <person name="Kumagai T."/>
            <person name="Asai K."/>
            <person name="Machida M."/>
            <person name="Nierman W.C."/>
            <person name="Denning D.W."/>
            <person name="Caddick M."/>
            <person name="Hynes M."/>
            <person name="Paoletti M."/>
            <person name="Fischer R."/>
            <person name="Miller B."/>
            <person name="Dyer P."/>
            <person name="Sachs M.S."/>
            <person name="Osmani S.A."/>
            <person name="Birren B.W."/>
        </authorList>
    </citation>
    <scope>NUCLEOTIDE SEQUENCE [LARGE SCALE GENOMIC DNA]</scope>
    <source>
        <strain evidence="3">FGSC A4 / ATCC 38163 / CBS 112.46 / NRRL 194 / M139</strain>
    </source>
</reference>
<dbReference type="PANTHER" id="PTHR43735">
    <property type="entry name" value="APOPTOSIS-INDUCING FACTOR 1"/>
    <property type="match status" value="1"/>
</dbReference>
<dbReference type="GO" id="GO:0004174">
    <property type="term" value="F:electron-transferring-flavoprotein dehydrogenase activity"/>
    <property type="evidence" value="ECO:0000318"/>
    <property type="project" value="GO_Central"/>
</dbReference>
<dbReference type="GO" id="GO:0043065">
    <property type="term" value="P:positive regulation of apoptotic process"/>
    <property type="evidence" value="ECO:0000318"/>
    <property type="project" value="GO_Central"/>
</dbReference>
<dbReference type="InterPro" id="IPR036188">
    <property type="entry name" value="FAD/NAD-bd_sf"/>
</dbReference>
<evidence type="ECO:0000313" key="3">
    <source>
        <dbReference type="Proteomes" id="UP000000560"/>
    </source>
</evidence>
<evidence type="ECO:0000259" key="1">
    <source>
        <dbReference type="Pfam" id="PF07992"/>
    </source>
</evidence>
<evidence type="ECO:0000313" key="2">
    <source>
        <dbReference type="EMBL" id="CBF80727.1"/>
    </source>
</evidence>
<gene>
    <name evidence="2" type="ORF">ANIA_08525</name>
</gene>
<dbReference type="Pfam" id="PF07992">
    <property type="entry name" value="Pyr_redox_2"/>
    <property type="match status" value="1"/>
</dbReference>
<dbReference type="FunFam" id="3.50.50.100:FF:000015">
    <property type="entry name" value="Amid-like NADH oxidoreductase, putative"/>
    <property type="match status" value="1"/>
</dbReference>
<dbReference type="Gene3D" id="3.50.50.100">
    <property type="match status" value="1"/>
</dbReference>
<accession>C8VEP1</accession>
<dbReference type="GO" id="GO:0005737">
    <property type="term" value="C:cytoplasm"/>
    <property type="evidence" value="ECO:0000318"/>
    <property type="project" value="GO_Central"/>
</dbReference>
<sequence>MVSETLEFYTKALGAMSSLGIARASQKLQSIPHHFTYQTTPNPKNVVIIGGSYAGTRLAQRLTETLPTGYRAVLIERNSHFNHFFVFPRFSVVKGKEEKAFIPYDNLAKSAPAGIFEHIRDTATEITPKTVKLSSGVEVEYEYLTLATGSWQPAPSKYDVLTKTEGVNAFRATQRAVEAANTIAVVGGGPVGVQIATDIKSYYPAKEITLVHSREKVLSAFGPRLQGAVMDALRKMGVGMVMGERPVIKKDAPDGAGAGMVGPGSLTFKDGTQKSYDLVLPCTGQRPNSSILAHLAPGAIDPQTRQILVHPTLQINDGSTSSSDKEVTISERIFSLGDVAKTGGPRFARAARAQAEIVTSNILHLIRGQKDKLSEYHPAMYEGAIKLTLGKSDYLFCGRMPDGREIVKFGKTQPQNENFEVQSAWEELGAREDSAETGLAARTEKLEKHKEKFSACWGQGWGQGWEKNRDQQLPWQRRDA</sequence>
<accession>Q5AT55</accession>
<dbReference type="VEuPathDB" id="FungiDB:AN8525"/>